<dbReference type="SUPFAM" id="SSF54928">
    <property type="entry name" value="RNA-binding domain, RBD"/>
    <property type="match status" value="1"/>
</dbReference>
<comment type="caution">
    <text evidence="2">The sequence shown here is derived from an EMBL/GenBank/DDBJ whole genome shotgun (WGS) entry which is preliminary data.</text>
</comment>
<reference evidence="2 3" key="1">
    <citation type="submission" date="2024-02" db="EMBL/GenBank/DDBJ databases">
        <authorList>
            <person name="Chen Y."/>
            <person name="Shah S."/>
            <person name="Dougan E. K."/>
            <person name="Thang M."/>
            <person name="Chan C."/>
        </authorList>
    </citation>
    <scope>NUCLEOTIDE SEQUENCE [LARGE SCALE GENOMIC DNA]</scope>
</reference>
<feature type="region of interest" description="Disordered" evidence="1">
    <location>
        <begin position="154"/>
        <end position="205"/>
    </location>
</feature>
<organism evidence="2 3">
    <name type="scientific">Durusdinium trenchii</name>
    <dbReference type="NCBI Taxonomy" id="1381693"/>
    <lineage>
        <taxon>Eukaryota</taxon>
        <taxon>Sar</taxon>
        <taxon>Alveolata</taxon>
        <taxon>Dinophyceae</taxon>
        <taxon>Suessiales</taxon>
        <taxon>Symbiodiniaceae</taxon>
        <taxon>Durusdinium</taxon>
    </lineage>
</organism>
<feature type="compositionally biased region" description="Basic and acidic residues" evidence="1">
    <location>
        <begin position="179"/>
        <end position="190"/>
    </location>
</feature>
<feature type="compositionally biased region" description="Polar residues" evidence="1">
    <location>
        <begin position="163"/>
        <end position="178"/>
    </location>
</feature>
<dbReference type="EMBL" id="CAXAMN010003348">
    <property type="protein sequence ID" value="CAK9004263.1"/>
    <property type="molecule type" value="Genomic_DNA"/>
</dbReference>
<protein>
    <submittedName>
        <fullName evidence="2">Uncharacterized protein</fullName>
    </submittedName>
</protein>
<proteinExistence type="predicted"/>
<keyword evidence="3" id="KW-1185">Reference proteome</keyword>
<evidence type="ECO:0000313" key="3">
    <source>
        <dbReference type="Proteomes" id="UP001642484"/>
    </source>
</evidence>
<sequence length="504" mass="55006">MSRRVLNSGNSTSEMIVAERSVELGVANSDLLRAPGVEVYSSPRKIIISQKPSRQASVEARASNPSIEGAPAETAGGATASREAAAACEAEKDVICTYPVLTDAGIVQASVICMKDGYVLPVIEHGPGVGIPALSVKGEVVVIAPEDVGHKRWKCSPVVGDSEASTTDPDPASDSFSHASHENHENHEPSDSGSAPGAVSPRMEEAELLSRLGKLSRRPLEVLLSLQQEHRIKKQQSHEPQALKRTVPKDPDTMACQELMNWLIHIAKERNYAQENEFSDLDLGAFASALKKPKVMQEVARIIRDSQAPVGGYRQFDPNAGQTQKVKVPFDSSVVTLFLKNIPPSVRQLELLDEVKTRGFEGKLDFLYLPWSKKEGKNEGYCILSFVDGRDAQDFFLEFYGNFLTSAPASSKSLSVCEVPNIQGLKALHGEFGHLSNQDPEYDPLFLRQVAAKPRTHLPQADFEAHGESACIHCRTRLHRGQTHCPRCGASVKARPPRARTGLR</sequence>
<name>A0ABP0INT9_9DINO</name>
<accession>A0ABP0INT9</accession>
<feature type="region of interest" description="Disordered" evidence="1">
    <location>
        <begin position="57"/>
        <end position="76"/>
    </location>
</feature>
<gene>
    <name evidence="2" type="ORF">CCMP2556_LOCUS7612</name>
</gene>
<dbReference type="Proteomes" id="UP001642484">
    <property type="component" value="Unassembled WGS sequence"/>
</dbReference>
<evidence type="ECO:0000313" key="2">
    <source>
        <dbReference type="EMBL" id="CAK9004263.1"/>
    </source>
</evidence>
<evidence type="ECO:0000256" key="1">
    <source>
        <dbReference type="SAM" id="MobiDB-lite"/>
    </source>
</evidence>
<dbReference type="InterPro" id="IPR035979">
    <property type="entry name" value="RBD_domain_sf"/>
</dbReference>